<organism evidence="1 2">
    <name type="scientific">Photobacterium lipolyticum</name>
    <dbReference type="NCBI Taxonomy" id="266810"/>
    <lineage>
        <taxon>Bacteria</taxon>
        <taxon>Pseudomonadati</taxon>
        <taxon>Pseudomonadota</taxon>
        <taxon>Gammaproteobacteria</taxon>
        <taxon>Vibrionales</taxon>
        <taxon>Vibrionaceae</taxon>
        <taxon>Photobacterium</taxon>
    </lineage>
</organism>
<comment type="caution">
    <text evidence="1">The sequence shown here is derived from an EMBL/GenBank/DDBJ whole genome shotgun (WGS) entry which is preliminary data.</text>
</comment>
<dbReference type="RefSeq" id="WP_107285426.1">
    <property type="nucleotide sequence ID" value="NZ_PYMC01000029.1"/>
</dbReference>
<dbReference type="Proteomes" id="UP000240904">
    <property type="component" value="Unassembled WGS sequence"/>
</dbReference>
<name>A0A2T3MQU2_9GAMM</name>
<evidence type="ECO:0000313" key="1">
    <source>
        <dbReference type="EMBL" id="PSV99574.1"/>
    </source>
</evidence>
<reference evidence="1 2" key="1">
    <citation type="submission" date="2018-03" db="EMBL/GenBank/DDBJ databases">
        <title>Whole genome sequencing of Histamine producing bacteria.</title>
        <authorList>
            <person name="Butler K."/>
        </authorList>
    </citation>
    <scope>NUCLEOTIDE SEQUENCE [LARGE SCALE GENOMIC DNA]</scope>
    <source>
        <strain evidence="1 2">DSM 16190</strain>
    </source>
</reference>
<keyword evidence="2" id="KW-1185">Reference proteome</keyword>
<protein>
    <submittedName>
        <fullName evidence="1">Uncharacterized protein</fullName>
    </submittedName>
</protein>
<dbReference type="AlphaFoldDB" id="A0A2T3MQU2"/>
<dbReference type="EMBL" id="PYMC01000029">
    <property type="protein sequence ID" value="PSV99574.1"/>
    <property type="molecule type" value="Genomic_DNA"/>
</dbReference>
<proteinExistence type="predicted"/>
<sequence>MYKEPWISIDEYPDQHAQNLLTELMSEISWQHQLSGKVVKLLAKREDRDDVLVATKSGFAVVHMTWSGKEECQPYPLFKEFDDLESLEAQLIVDSKYF</sequence>
<evidence type="ECO:0000313" key="2">
    <source>
        <dbReference type="Proteomes" id="UP000240904"/>
    </source>
</evidence>
<accession>A0A2T3MQU2</accession>
<gene>
    <name evidence="1" type="ORF">C9I89_21730</name>
</gene>
<dbReference type="OrthoDB" id="3396949at2"/>